<dbReference type="InterPro" id="IPR003758">
    <property type="entry name" value="LpxK"/>
</dbReference>
<evidence type="ECO:0000256" key="8">
    <source>
        <dbReference type="ARBA" id="ARBA00022741"/>
    </source>
</evidence>
<dbReference type="SUPFAM" id="SSF52540">
    <property type="entry name" value="P-loop containing nucleoside triphosphate hydrolases"/>
    <property type="match status" value="1"/>
</dbReference>
<evidence type="ECO:0000256" key="11">
    <source>
        <dbReference type="ARBA" id="ARBA00023098"/>
    </source>
</evidence>
<dbReference type="Proteomes" id="UP001161064">
    <property type="component" value="Unassembled WGS sequence"/>
</dbReference>
<evidence type="ECO:0000256" key="2">
    <source>
        <dbReference type="ARBA" id="ARBA00004870"/>
    </source>
</evidence>
<accession>A0ABQ4PY48</accession>
<comment type="function">
    <text evidence="1 13">Transfers the gamma-phosphate of ATP to the 4'-position of a tetraacyldisaccharide 1-phosphate intermediate (termed DS-1-P) to form tetraacyldisaccharide 1,4'-bis-phosphate (lipid IVA).</text>
</comment>
<dbReference type="EC" id="2.7.1.130" evidence="3 13"/>
<dbReference type="Pfam" id="PF02606">
    <property type="entry name" value="LpxK"/>
    <property type="match status" value="1"/>
</dbReference>
<keyword evidence="6 13" id="KW-0441">Lipid A biosynthesis</keyword>
<dbReference type="InterPro" id="IPR027417">
    <property type="entry name" value="P-loop_NTPase"/>
</dbReference>
<sequence length="333" mass="35703">MRAPTFWIVREGRDSAPVLRLLLSPLGWLYGASVAYRMATTVPTKVAIPVISIGNISAGGTGKTPLAQLLRGLLADELGGLVAIVSRGYGGMLKGPVRVDTEVHRAQDVGDEPLMLAHDGPVFIAKDRAQAGQLAAQSGMAGLILDDAHQNPNLEKNLSLVVVDGNVGFGNGRLIPAGPLREPPARGLARTDGVIVMGALSEDARDDLSCYHGPVFHAELATGPIDFKGPVLGFCGIGRPEKFDISLREAGLDVVDLHPFGDHHVYRDHELKRLECLAKQAGAQLVTTAKDYVRLPIDFARKVRVLPVTVRLSDPEAFLAFLCAKLDTHSRRD</sequence>
<evidence type="ECO:0000256" key="13">
    <source>
        <dbReference type="HAMAP-Rule" id="MF_00409"/>
    </source>
</evidence>
<keyword evidence="7 13" id="KW-0808">Transferase</keyword>
<keyword evidence="10 13" id="KW-0067">ATP-binding</keyword>
<evidence type="ECO:0000313" key="14">
    <source>
        <dbReference type="EMBL" id="GIU67900.1"/>
    </source>
</evidence>
<evidence type="ECO:0000256" key="1">
    <source>
        <dbReference type="ARBA" id="ARBA00002274"/>
    </source>
</evidence>
<comment type="similarity">
    <text evidence="13">Belongs to the LpxK family.</text>
</comment>
<dbReference type="RefSeq" id="WP_284361194.1">
    <property type="nucleotide sequence ID" value="NZ_BPFZ01000015.1"/>
</dbReference>
<comment type="caution">
    <text evidence="14">The sequence shown here is derived from an EMBL/GenBank/DDBJ whole genome shotgun (WGS) entry which is preliminary data.</text>
</comment>
<dbReference type="PANTHER" id="PTHR42724">
    <property type="entry name" value="TETRAACYLDISACCHARIDE 4'-KINASE"/>
    <property type="match status" value="1"/>
</dbReference>
<evidence type="ECO:0000256" key="4">
    <source>
        <dbReference type="ARBA" id="ARBA00016436"/>
    </source>
</evidence>
<keyword evidence="15" id="KW-1185">Reference proteome</keyword>
<dbReference type="HAMAP" id="MF_00409">
    <property type="entry name" value="LpxK"/>
    <property type="match status" value="1"/>
</dbReference>
<evidence type="ECO:0000256" key="7">
    <source>
        <dbReference type="ARBA" id="ARBA00022679"/>
    </source>
</evidence>
<evidence type="ECO:0000313" key="15">
    <source>
        <dbReference type="Proteomes" id="UP001161064"/>
    </source>
</evidence>
<reference evidence="14" key="2">
    <citation type="journal article" date="2023" name="ISME Commun">
        <title>Characterization of a bloom-associated alphaproteobacterial lineage, 'Candidatus Phycosocius': insights into freshwater algal-bacterial interactions.</title>
        <authorList>
            <person name="Tanabe Y."/>
            <person name="Yamaguchi H."/>
            <person name="Yoshida M."/>
            <person name="Kai A."/>
            <person name="Okazaki Y."/>
        </authorList>
    </citation>
    <scope>NUCLEOTIDE SEQUENCE</scope>
    <source>
        <strain evidence="14">BOTRYCO-1</strain>
    </source>
</reference>
<organism evidence="14 15">
    <name type="scientific">Candidatus Phycosocius spiralis</name>
    <dbReference type="NCBI Taxonomy" id="2815099"/>
    <lineage>
        <taxon>Bacteria</taxon>
        <taxon>Pseudomonadati</taxon>
        <taxon>Pseudomonadota</taxon>
        <taxon>Alphaproteobacteria</taxon>
        <taxon>Caulobacterales</taxon>
        <taxon>Caulobacterales incertae sedis</taxon>
        <taxon>Candidatus Phycosocius</taxon>
    </lineage>
</organism>
<evidence type="ECO:0000256" key="3">
    <source>
        <dbReference type="ARBA" id="ARBA00012071"/>
    </source>
</evidence>
<comment type="catalytic activity">
    <reaction evidence="13">
        <text>a lipid A disaccharide + ATP = a lipid IVA + ADP + H(+)</text>
        <dbReference type="Rhea" id="RHEA:67840"/>
        <dbReference type="ChEBI" id="CHEBI:15378"/>
        <dbReference type="ChEBI" id="CHEBI:30616"/>
        <dbReference type="ChEBI" id="CHEBI:176343"/>
        <dbReference type="ChEBI" id="CHEBI:176425"/>
        <dbReference type="ChEBI" id="CHEBI:456216"/>
        <dbReference type="EC" id="2.7.1.130"/>
    </reaction>
</comment>
<evidence type="ECO:0000256" key="12">
    <source>
        <dbReference type="ARBA" id="ARBA00029757"/>
    </source>
</evidence>
<keyword evidence="11 13" id="KW-0443">Lipid metabolism</keyword>
<proteinExistence type="inferred from homology"/>
<keyword evidence="5 13" id="KW-0444">Lipid biosynthesis</keyword>
<gene>
    <name evidence="13 14" type="primary">lpxK</name>
    <name evidence="14" type="ORF">PsB1_2054</name>
</gene>
<evidence type="ECO:0000256" key="5">
    <source>
        <dbReference type="ARBA" id="ARBA00022516"/>
    </source>
</evidence>
<dbReference type="EMBL" id="BPFZ01000015">
    <property type="protein sequence ID" value="GIU67900.1"/>
    <property type="molecule type" value="Genomic_DNA"/>
</dbReference>
<evidence type="ECO:0000256" key="9">
    <source>
        <dbReference type="ARBA" id="ARBA00022777"/>
    </source>
</evidence>
<dbReference type="NCBIfam" id="TIGR00682">
    <property type="entry name" value="lpxK"/>
    <property type="match status" value="1"/>
</dbReference>
<keyword evidence="9 13" id="KW-0418">Kinase</keyword>
<name>A0ABQ4PY48_9PROT</name>
<reference evidence="14" key="1">
    <citation type="submission" date="2021-05" db="EMBL/GenBank/DDBJ databases">
        <authorList>
            <person name="Tanabe Y."/>
        </authorList>
    </citation>
    <scope>NUCLEOTIDE SEQUENCE</scope>
    <source>
        <strain evidence="14">BOTRYCO-1</strain>
    </source>
</reference>
<protein>
    <recommendedName>
        <fullName evidence="4 13">Tetraacyldisaccharide 4'-kinase</fullName>
        <ecNumber evidence="3 13">2.7.1.130</ecNumber>
    </recommendedName>
    <alternativeName>
        <fullName evidence="12 13">Lipid A 4'-kinase</fullName>
    </alternativeName>
</protein>
<evidence type="ECO:0000256" key="10">
    <source>
        <dbReference type="ARBA" id="ARBA00022840"/>
    </source>
</evidence>
<comment type="pathway">
    <text evidence="2 13">Glycolipid biosynthesis; lipid IV(A) biosynthesis; lipid IV(A) from (3R)-3-hydroxytetradecanoyl-[acyl-carrier-protein] and UDP-N-acetyl-alpha-D-glucosamine: step 6/6.</text>
</comment>
<evidence type="ECO:0000256" key="6">
    <source>
        <dbReference type="ARBA" id="ARBA00022556"/>
    </source>
</evidence>
<keyword evidence="8 13" id="KW-0547">Nucleotide-binding</keyword>
<feature type="binding site" evidence="13">
    <location>
        <begin position="57"/>
        <end position="64"/>
    </location>
    <ligand>
        <name>ATP</name>
        <dbReference type="ChEBI" id="CHEBI:30616"/>
    </ligand>
</feature>
<dbReference type="PANTHER" id="PTHR42724:SF1">
    <property type="entry name" value="TETRAACYLDISACCHARIDE 4'-KINASE, MITOCHONDRIAL-RELATED"/>
    <property type="match status" value="1"/>
</dbReference>